<protein>
    <recommendedName>
        <fullName evidence="3">Transposase DDE domain-containing protein</fullName>
    </recommendedName>
</protein>
<organism evidence="1 2">
    <name type="scientific">Microvirga aerophila</name>
    <dbReference type="NCBI Taxonomy" id="670291"/>
    <lineage>
        <taxon>Bacteria</taxon>
        <taxon>Pseudomonadati</taxon>
        <taxon>Pseudomonadota</taxon>
        <taxon>Alphaproteobacteria</taxon>
        <taxon>Hyphomicrobiales</taxon>
        <taxon>Methylobacteriaceae</taxon>
        <taxon>Microvirga</taxon>
    </lineage>
</organism>
<comment type="caution">
    <text evidence="1">The sequence shown here is derived from an EMBL/GenBank/DDBJ whole genome shotgun (WGS) entry which is preliminary data.</text>
</comment>
<sequence>MQPRPTAVLDKIAGTAPTQRNQHLRCITECGRTGWQKRSGYNQRALMETAISRFKRVIADTLRSRTDRRRATEVAIAVTALNRMLELGRPKSVRVA</sequence>
<evidence type="ECO:0008006" key="3">
    <source>
        <dbReference type="Google" id="ProtNLM"/>
    </source>
</evidence>
<dbReference type="EMBL" id="BJYU01000081">
    <property type="protein sequence ID" value="GEO16917.1"/>
    <property type="molecule type" value="Genomic_DNA"/>
</dbReference>
<evidence type="ECO:0000313" key="1">
    <source>
        <dbReference type="EMBL" id="GEO16917.1"/>
    </source>
</evidence>
<keyword evidence="2" id="KW-1185">Reference proteome</keyword>
<proteinExistence type="predicted"/>
<dbReference type="AlphaFoldDB" id="A0A512BYK0"/>
<accession>A0A512BYK0</accession>
<dbReference type="Proteomes" id="UP000321085">
    <property type="component" value="Unassembled WGS sequence"/>
</dbReference>
<gene>
    <name evidence="1" type="ORF">MAE02_46130</name>
</gene>
<evidence type="ECO:0000313" key="2">
    <source>
        <dbReference type="Proteomes" id="UP000321085"/>
    </source>
</evidence>
<reference evidence="1 2" key="1">
    <citation type="submission" date="2019-07" db="EMBL/GenBank/DDBJ databases">
        <title>Whole genome shotgun sequence of Microvirga aerophila NBRC 106136.</title>
        <authorList>
            <person name="Hosoyama A."/>
            <person name="Uohara A."/>
            <person name="Ohji S."/>
            <person name="Ichikawa N."/>
        </authorList>
    </citation>
    <scope>NUCLEOTIDE SEQUENCE [LARGE SCALE GENOMIC DNA]</scope>
    <source>
        <strain evidence="1 2">NBRC 106136</strain>
    </source>
</reference>
<name>A0A512BYK0_9HYPH</name>